<dbReference type="HOGENOM" id="CLU_1094608_0_0_1"/>
<evidence type="ECO:0000256" key="1">
    <source>
        <dbReference type="SAM" id="MobiDB-lite"/>
    </source>
</evidence>
<comment type="caution">
    <text evidence="2">The sequence shown here is derived from an EMBL/GenBank/DDBJ whole genome shotgun (WGS) entry which is preliminary data.</text>
</comment>
<feature type="region of interest" description="Disordered" evidence="1">
    <location>
        <begin position="1"/>
        <end position="20"/>
    </location>
</feature>
<proteinExistence type="predicted"/>
<dbReference type="STRING" id="40296.A0A0A2L0S2"/>
<dbReference type="OrthoDB" id="4362643at2759"/>
<gene>
    <name evidence="2" type="ORF">PITC_057270</name>
</gene>
<organism evidence="2 3">
    <name type="scientific">Penicillium italicum</name>
    <name type="common">Blue mold</name>
    <dbReference type="NCBI Taxonomy" id="40296"/>
    <lineage>
        <taxon>Eukaryota</taxon>
        <taxon>Fungi</taxon>
        <taxon>Dikarya</taxon>
        <taxon>Ascomycota</taxon>
        <taxon>Pezizomycotina</taxon>
        <taxon>Eurotiomycetes</taxon>
        <taxon>Eurotiomycetidae</taxon>
        <taxon>Eurotiales</taxon>
        <taxon>Aspergillaceae</taxon>
        <taxon>Penicillium</taxon>
    </lineage>
</organism>
<protein>
    <submittedName>
        <fullName evidence="2">Uncharacterized protein</fullName>
    </submittedName>
</protein>
<sequence length="254" mass="28164">MDCKKRRLPPRGLSLQPDPHLQTAISSSSALVALSVPDTSLGPSAGHADESADDKPVPLADPAALVSTRDVSLHRLRYPFSTALHHIRIPANSDGQPVLAPLSSYPVSPTILKPWQVTGVSWMLQQEASPLRPRVERVFPLCGASPNSMKGLAEQRPIPTPDDEQLELLMQLRLRGTGRTASVRLALQEATWAMAQLDALQHTTDSRYESKPGIVVIRQLEHIMVRPLRRLITIREEEEQEQAIERDLWRDVTG</sequence>
<accession>A0A0A2L0S2</accession>
<dbReference type="AlphaFoldDB" id="A0A0A2L0S2"/>
<dbReference type="EMBL" id="JQGA01000866">
    <property type="protein sequence ID" value="KGO72751.1"/>
    <property type="molecule type" value="Genomic_DNA"/>
</dbReference>
<name>A0A0A2L0S2_PENIT</name>
<keyword evidence="3" id="KW-1185">Reference proteome</keyword>
<dbReference type="Proteomes" id="UP000030104">
    <property type="component" value="Unassembled WGS sequence"/>
</dbReference>
<reference evidence="2 3" key="1">
    <citation type="journal article" date="2015" name="Mol. Plant Microbe Interact.">
        <title>Genome, transcriptome, and functional analyses of Penicillium expansum provide new insights into secondary metabolism and pathogenicity.</title>
        <authorList>
            <person name="Ballester A.R."/>
            <person name="Marcet-Houben M."/>
            <person name="Levin E."/>
            <person name="Sela N."/>
            <person name="Selma-Lazaro C."/>
            <person name="Carmona L."/>
            <person name="Wisniewski M."/>
            <person name="Droby S."/>
            <person name="Gonzalez-Candelas L."/>
            <person name="Gabaldon T."/>
        </authorList>
    </citation>
    <scope>NUCLEOTIDE SEQUENCE [LARGE SCALE GENOMIC DNA]</scope>
    <source>
        <strain evidence="2 3">PHI-1</strain>
    </source>
</reference>
<evidence type="ECO:0000313" key="2">
    <source>
        <dbReference type="EMBL" id="KGO72751.1"/>
    </source>
</evidence>
<evidence type="ECO:0000313" key="3">
    <source>
        <dbReference type="Proteomes" id="UP000030104"/>
    </source>
</evidence>